<dbReference type="SMART" id="SM00228">
    <property type="entry name" value="PDZ"/>
    <property type="match status" value="1"/>
</dbReference>
<dbReference type="Gene3D" id="2.60.40.1120">
    <property type="entry name" value="Carboxypeptidase-like, regulatory domain"/>
    <property type="match status" value="5"/>
</dbReference>
<dbReference type="PATRIC" id="fig|394096.3.peg.3252"/>
<organism evidence="4 5">
    <name type="scientific">Hyalangium minutum</name>
    <dbReference type="NCBI Taxonomy" id="394096"/>
    <lineage>
        <taxon>Bacteria</taxon>
        <taxon>Pseudomonadati</taxon>
        <taxon>Myxococcota</taxon>
        <taxon>Myxococcia</taxon>
        <taxon>Myxococcales</taxon>
        <taxon>Cystobacterineae</taxon>
        <taxon>Archangiaceae</taxon>
        <taxon>Hyalangium</taxon>
    </lineage>
</organism>
<dbReference type="EMBL" id="JMCB01000006">
    <property type="protein sequence ID" value="KFE67974.1"/>
    <property type="molecule type" value="Genomic_DNA"/>
</dbReference>
<dbReference type="Pfam" id="PF13620">
    <property type="entry name" value="CarboxypepD_reg"/>
    <property type="match status" value="5"/>
</dbReference>
<dbReference type="Proteomes" id="UP000028725">
    <property type="component" value="Unassembled WGS sequence"/>
</dbReference>
<proteinExistence type="predicted"/>
<comment type="caution">
    <text evidence="4">The sequence shown here is derived from an EMBL/GenBank/DDBJ whole genome shotgun (WGS) entry which is preliminary data.</text>
</comment>
<feature type="domain" description="PDZ" evidence="3">
    <location>
        <begin position="801"/>
        <end position="895"/>
    </location>
</feature>
<sequence length="895" mass="92996">MGAQGSGPSAASEGATPPVDEPMRAEEGSLRVEVAAPTGPQPGARVALYLRGPYEPATGQPSWRLAGSGRTDEQGVVVLPARPGRYLVSARAEGLATARADVTRPRGEATTSVRLLLTAGATLEGSTVERTSGSPVPLAELTLVPRASSLEGRASAPEEERHLASSDARGNFRIVGLEPGEYQLEARAPGHATKRLSRVHVPSSGVSVELEASAFIEGFVELPDGKPAAHARVSAFGADEAASTETGSGGGFSLDVPPGSYQVTARQGDKTGSAHSRVVVGAGMTLKDVRIRLGSATAIAGVVRQKDSGAPIADAAISVIPSGDRGDLARATADAGGQFEVGGLAPGAYDVSVQAPGFKTLRRTGVTVLEDQRFELIAELIANGRIVGTVVDSAKKPLAGVQIIPQRRWSAMEGVTATVTDATGSFALEDLPPGDVYVAARRPDSDEHTRVPAKVEAGKTTQVQLQLSDEGVLEGTVRLADGRVPTKPVSVYAHRVGAPAFEGTEVPATAAGTFSLRLGAGKYQLSAWLADSRWVNEQEKAVTVKAGQTQRVELEVREGKKPVQITVLEPNGAPSVRATVMGSEAGKSNIILEDLTDEAGRTLFMADSMGSDALHLWATNGGRSGDLPRVAVASGSATIQLIPGGRLSGSVRSAGGRPVTGFELVISPIRTGEDYFMQQRFEFTGDTFVVEDLTPGRTAITATLPDGRAGKVETPLTSGGTVQADIVVDAGGSITGRLIDAKTGEPIAQAFVEVDGLVSPNTGPDGRFKVNDLAPGPHRITAWERQHDIVDKQVTLGAGKTVDLGDWRMGPPRVEPGRLGLTFGMNGDDVVISWITVGAETGELQVGDTVTAIDGATVLTSGEARQRELGAPGSPVTLSIRRDGQSRTLTLTRAR</sequence>
<dbReference type="PANTHER" id="PTHR23303">
    <property type="entry name" value="CARBOXYPEPTIDASE REGULATORY REGION-CONTAINING"/>
    <property type="match status" value="1"/>
</dbReference>
<dbReference type="Pfam" id="PF13180">
    <property type="entry name" value="PDZ_2"/>
    <property type="match status" value="1"/>
</dbReference>
<name>A0A085WJW1_9BACT</name>
<dbReference type="Gene3D" id="2.30.42.10">
    <property type="match status" value="1"/>
</dbReference>
<dbReference type="InterPro" id="IPR051417">
    <property type="entry name" value="SDr/BOS_complex"/>
</dbReference>
<evidence type="ECO:0000256" key="1">
    <source>
        <dbReference type="ARBA" id="ARBA00022729"/>
    </source>
</evidence>
<dbReference type="InterPro" id="IPR013784">
    <property type="entry name" value="Carb-bd-like_fold"/>
</dbReference>
<dbReference type="SUPFAM" id="SSF50156">
    <property type="entry name" value="PDZ domain-like"/>
    <property type="match status" value="1"/>
</dbReference>
<dbReference type="PROSITE" id="PS50106">
    <property type="entry name" value="PDZ"/>
    <property type="match status" value="1"/>
</dbReference>
<evidence type="ECO:0000256" key="2">
    <source>
        <dbReference type="SAM" id="MobiDB-lite"/>
    </source>
</evidence>
<dbReference type="InterPro" id="IPR036034">
    <property type="entry name" value="PDZ_sf"/>
</dbReference>
<evidence type="ECO:0000259" key="3">
    <source>
        <dbReference type="PROSITE" id="PS50106"/>
    </source>
</evidence>
<reference evidence="4 5" key="1">
    <citation type="submission" date="2014-04" db="EMBL/GenBank/DDBJ databases">
        <title>Genome assembly of Hyalangium minutum DSM 14724.</title>
        <authorList>
            <person name="Sharma G."/>
            <person name="Subramanian S."/>
        </authorList>
    </citation>
    <scope>NUCLEOTIDE SEQUENCE [LARGE SCALE GENOMIC DNA]</scope>
    <source>
        <strain evidence="4 5">DSM 14724</strain>
    </source>
</reference>
<dbReference type="InterPro" id="IPR001478">
    <property type="entry name" value="PDZ"/>
</dbReference>
<dbReference type="STRING" id="394096.DB31_7211"/>
<accession>A0A085WJW1</accession>
<keyword evidence="5" id="KW-1185">Reference proteome</keyword>
<dbReference type="GO" id="GO:0030246">
    <property type="term" value="F:carbohydrate binding"/>
    <property type="evidence" value="ECO:0007669"/>
    <property type="project" value="InterPro"/>
</dbReference>
<evidence type="ECO:0000313" key="4">
    <source>
        <dbReference type="EMBL" id="KFE67974.1"/>
    </source>
</evidence>
<protein>
    <recommendedName>
        <fullName evidence="3">PDZ domain-containing protein</fullName>
    </recommendedName>
</protein>
<dbReference type="SUPFAM" id="SSF49452">
    <property type="entry name" value="Starch-binding domain-like"/>
    <property type="match status" value="5"/>
</dbReference>
<gene>
    <name evidence="4" type="ORF">DB31_7211</name>
</gene>
<feature type="region of interest" description="Disordered" evidence="2">
    <location>
        <begin position="1"/>
        <end position="29"/>
    </location>
</feature>
<evidence type="ECO:0000313" key="5">
    <source>
        <dbReference type="Proteomes" id="UP000028725"/>
    </source>
</evidence>
<keyword evidence="1" id="KW-0732">Signal</keyword>
<dbReference type="AlphaFoldDB" id="A0A085WJW1"/>